<keyword evidence="4" id="KW-1185">Reference proteome</keyword>
<reference evidence="3 4" key="1">
    <citation type="journal article" date="2013" name="Curr. Biol.">
        <title>The Genome of the Foraminiferan Reticulomyxa filosa.</title>
        <authorList>
            <person name="Glockner G."/>
            <person name="Hulsmann N."/>
            <person name="Schleicher M."/>
            <person name="Noegel A.A."/>
            <person name="Eichinger L."/>
            <person name="Gallinger C."/>
            <person name="Pawlowski J."/>
            <person name="Sierra R."/>
            <person name="Euteneuer U."/>
            <person name="Pillet L."/>
            <person name="Moustafa A."/>
            <person name="Platzer M."/>
            <person name="Groth M."/>
            <person name="Szafranski K."/>
            <person name="Schliwa M."/>
        </authorList>
    </citation>
    <scope>NUCLEOTIDE SEQUENCE [LARGE SCALE GENOMIC DNA]</scope>
</reference>
<dbReference type="InterPro" id="IPR000182">
    <property type="entry name" value="GNAT_dom"/>
</dbReference>
<evidence type="ECO:0000256" key="1">
    <source>
        <dbReference type="SAM" id="Phobius"/>
    </source>
</evidence>
<dbReference type="Gene3D" id="3.40.630.30">
    <property type="match status" value="1"/>
</dbReference>
<dbReference type="CDD" id="cd04301">
    <property type="entry name" value="NAT_SF"/>
    <property type="match status" value="1"/>
</dbReference>
<dbReference type="GO" id="GO:0016747">
    <property type="term" value="F:acyltransferase activity, transferring groups other than amino-acyl groups"/>
    <property type="evidence" value="ECO:0007669"/>
    <property type="project" value="InterPro"/>
</dbReference>
<feature type="domain" description="N-acetyltransferase" evidence="2">
    <location>
        <begin position="1"/>
        <end position="90"/>
    </location>
</feature>
<comment type="caution">
    <text evidence="3">The sequence shown here is derived from an EMBL/GenBank/DDBJ whole genome shotgun (WGS) entry which is preliminary data.</text>
</comment>
<proteinExistence type="predicted"/>
<dbReference type="Pfam" id="PF00583">
    <property type="entry name" value="Acetyltransf_1"/>
    <property type="match status" value="1"/>
</dbReference>
<dbReference type="SUPFAM" id="SSF55729">
    <property type="entry name" value="Acyl-CoA N-acyltransferases (Nat)"/>
    <property type="match status" value="1"/>
</dbReference>
<protein>
    <recommendedName>
        <fullName evidence="2">N-acetyltransferase domain-containing protein</fullName>
    </recommendedName>
</protein>
<dbReference type="PROSITE" id="PS51186">
    <property type="entry name" value="GNAT"/>
    <property type="match status" value="1"/>
</dbReference>
<evidence type="ECO:0000313" key="3">
    <source>
        <dbReference type="EMBL" id="ETO13706.1"/>
    </source>
</evidence>
<evidence type="ECO:0000313" key="4">
    <source>
        <dbReference type="Proteomes" id="UP000023152"/>
    </source>
</evidence>
<accession>X6MJ59</accession>
<dbReference type="EMBL" id="ASPP01020435">
    <property type="protein sequence ID" value="ETO13706.1"/>
    <property type="molecule type" value="Genomic_DNA"/>
</dbReference>
<keyword evidence="1" id="KW-0472">Membrane</keyword>
<organism evidence="3 4">
    <name type="scientific">Reticulomyxa filosa</name>
    <dbReference type="NCBI Taxonomy" id="46433"/>
    <lineage>
        <taxon>Eukaryota</taxon>
        <taxon>Sar</taxon>
        <taxon>Rhizaria</taxon>
        <taxon>Retaria</taxon>
        <taxon>Foraminifera</taxon>
        <taxon>Monothalamids</taxon>
        <taxon>Reticulomyxidae</taxon>
        <taxon>Reticulomyxa</taxon>
    </lineage>
</organism>
<name>X6MJ59_RETFI</name>
<sequence length="153" mass="18366">MVTDRLSQYLNMSECWWINMFSIVKELQGKNIGSHMMQHILYNILPRGDFVLLDTSNPKSMKFYSKQGFECVYVIKFPKYKSYVTNQDNELYQYFMLWNEDKEKLSNIAKEIRARYGVYVDSISTPKEINNWLKKMLFYSILFIIFLVLLSFL</sequence>
<dbReference type="AlphaFoldDB" id="X6MJ59"/>
<keyword evidence="1" id="KW-1133">Transmembrane helix</keyword>
<dbReference type="Proteomes" id="UP000023152">
    <property type="component" value="Unassembled WGS sequence"/>
</dbReference>
<feature type="transmembrane region" description="Helical" evidence="1">
    <location>
        <begin position="136"/>
        <end position="152"/>
    </location>
</feature>
<gene>
    <name evidence="3" type="ORF">RFI_23666</name>
</gene>
<evidence type="ECO:0000259" key="2">
    <source>
        <dbReference type="PROSITE" id="PS51186"/>
    </source>
</evidence>
<dbReference type="InterPro" id="IPR016181">
    <property type="entry name" value="Acyl_CoA_acyltransferase"/>
</dbReference>
<keyword evidence="1" id="KW-0812">Transmembrane</keyword>